<dbReference type="GO" id="GO:0015074">
    <property type="term" value="P:DNA integration"/>
    <property type="evidence" value="ECO:0007669"/>
    <property type="project" value="UniProtKB-KW"/>
</dbReference>
<dbReference type="Gene3D" id="1.10.150.130">
    <property type="match status" value="1"/>
</dbReference>
<reference evidence="6 7" key="1">
    <citation type="submission" date="2016-10" db="EMBL/GenBank/DDBJ databases">
        <authorList>
            <person name="de Groot N.N."/>
        </authorList>
    </citation>
    <scope>NUCLEOTIDE SEQUENCE [LARGE SCALE GENOMIC DNA]</scope>
    <source>
        <strain evidence="6 7">CCUG 59231</strain>
    </source>
</reference>
<evidence type="ECO:0000256" key="3">
    <source>
        <dbReference type="ARBA" id="ARBA00023125"/>
    </source>
</evidence>
<dbReference type="OrthoDB" id="9795573at2"/>
<dbReference type="AlphaFoldDB" id="A0A1I5L236"/>
<dbReference type="STRING" id="658457.SAMN05216601_103279"/>
<dbReference type="RefSeq" id="WP_074937744.1">
    <property type="nucleotide sequence ID" value="NZ_FOWP01000003.1"/>
</dbReference>
<keyword evidence="2" id="KW-0229">DNA integration</keyword>
<dbReference type="PANTHER" id="PTHR30629:SF6">
    <property type="entry name" value="PROPHAGE INTEGRASE INTA-RELATED"/>
    <property type="match status" value="1"/>
</dbReference>
<keyword evidence="4" id="KW-0233">DNA recombination</keyword>
<gene>
    <name evidence="6" type="ORF">SAMN05216601_103279</name>
</gene>
<dbReference type="PANTHER" id="PTHR30629">
    <property type="entry name" value="PROPHAGE INTEGRASE"/>
    <property type="match status" value="1"/>
</dbReference>
<dbReference type="InterPro" id="IPR050808">
    <property type="entry name" value="Phage_Integrase"/>
</dbReference>
<dbReference type="CDD" id="cd00801">
    <property type="entry name" value="INT_P4_C"/>
    <property type="match status" value="1"/>
</dbReference>
<evidence type="ECO:0000313" key="7">
    <source>
        <dbReference type="Proteomes" id="UP000182400"/>
    </source>
</evidence>
<evidence type="ECO:0000256" key="4">
    <source>
        <dbReference type="ARBA" id="ARBA00023172"/>
    </source>
</evidence>
<dbReference type="Pfam" id="PF00589">
    <property type="entry name" value="Phage_integrase"/>
    <property type="match status" value="1"/>
</dbReference>
<feature type="domain" description="Tyr recombinase" evidence="5">
    <location>
        <begin position="210"/>
        <end position="386"/>
    </location>
</feature>
<accession>A0A1I5L236</accession>
<evidence type="ECO:0000256" key="1">
    <source>
        <dbReference type="ARBA" id="ARBA00008857"/>
    </source>
</evidence>
<dbReference type="InterPro" id="IPR013762">
    <property type="entry name" value="Integrase-like_cat_sf"/>
</dbReference>
<dbReference type="InterPro" id="IPR011010">
    <property type="entry name" value="DNA_brk_join_enz"/>
</dbReference>
<dbReference type="InterPro" id="IPR002104">
    <property type="entry name" value="Integrase_catalytic"/>
</dbReference>
<evidence type="ECO:0000313" key="6">
    <source>
        <dbReference type="EMBL" id="SFO91394.1"/>
    </source>
</evidence>
<keyword evidence="3" id="KW-0238">DNA-binding</keyword>
<organism evidence="6 7">
    <name type="scientific">Ectopseudomonas composti</name>
    <dbReference type="NCBI Taxonomy" id="658457"/>
    <lineage>
        <taxon>Bacteria</taxon>
        <taxon>Pseudomonadati</taxon>
        <taxon>Pseudomonadota</taxon>
        <taxon>Gammaproteobacteria</taxon>
        <taxon>Pseudomonadales</taxon>
        <taxon>Pseudomonadaceae</taxon>
        <taxon>Ectopseudomonas</taxon>
    </lineage>
</organism>
<dbReference type="EMBL" id="FOWP01000003">
    <property type="protein sequence ID" value="SFO91394.1"/>
    <property type="molecule type" value="Genomic_DNA"/>
</dbReference>
<dbReference type="InterPro" id="IPR010998">
    <property type="entry name" value="Integrase_recombinase_N"/>
</dbReference>
<dbReference type="Proteomes" id="UP000182400">
    <property type="component" value="Unassembled WGS sequence"/>
</dbReference>
<protein>
    <submittedName>
        <fullName evidence="6">Phage integrase family protein</fullName>
    </submittedName>
</protein>
<dbReference type="PROSITE" id="PS51898">
    <property type="entry name" value="TYR_RECOMBINASE"/>
    <property type="match status" value="1"/>
</dbReference>
<evidence type="ECO:0000256" key="2">
    <source>
        <dbReference type="ARBA" id="ARBA00022908"/>
    </source>
</evidence>
<evidence type="ECO:0000259" key="5">
    <source>
        <dbReference type="PROSITE" id="PS51898"/>
    </source>
</evidence>
<dbReference type="SUPFAM" id="SSF56349">
    <property type="entry name" value="DNA breaking-rejoining enzymes"/>
    <property type="match status" value="1"/>
</dbReference>
<proteinExistence type="inferred from homology"/>
<dbReference type="GO" id="GO:0003677">
    <property type="term" value="F:DNA binding"/>
    <property type="evidence" value="ECO:0007669"/>
    <property type="project" value="UniProtKB-KW"/>
</dbReference>
<dbReference type="GO" id="GO:0006310">
    <property type="term" value="P:DNA recombination"/>
    <property type="evidence" value="ECO:0007669"/>
    <property type="project" value="UniProtKB-KW"/>
</dbReference>
<sequence length="411" mass="46087">MSKSVAVSLSEAAIKRHAGDSAITQLRDTQRPLRFRYRQNRERGSFYVVTRAQGKEHWHKLGNYPDLTVKAVLSVLPNVMQRLAIEPQSGALSTSGWSTVGEVLEWYTHRVAHDGNLSKNRKATARSAVKCQLLPCLGALRLVELNHATLDTKLMWPLQSQYSVAHVRLVFGVLKVAFKQAASLGLIGKNPMADMTFTDFIKTKIKPKDARLRPVDCERLLEHWAARYRHETTAVALAVLMLAHGTRIGETRQAKWRHFDLIGKTWHIPAVDTKTKKAHTLPLTAQVCAFLARYRASQVARGYDGAYLFPGVQGRPFSEMQAQLAFTALSGEQWTSHDLRKTARTAWADLGVDYLIGELLLNHALKALDVTYIHTTAEAQKRQALERWHAWLDERGFAALHSATGATDART</sequence>
<dbReference type="Gene3D" id="1.10.443.10">
    <property type="entry name" value="Intergrase catalytic core"/>
    <property type="match status" value="1"/>
</dbReference>
<name>A0A1I5L236_9GAMM</name>
<comment type="similarity">
    <text evidence="1">Belongs to the 'phage' integrase family.</text>
</comment>